<dbReference type="RefSeq" id="WP_236891925.1">
    <property type="nucleotide sequence ID" value="NZ_AP024488.1"/>
</dbReference>
<evidence type="ECO:0000313" key="3">
    <source>
        <dbReference type="Proteomes" id="UP001320148"/>
    </source>
</evidence>
<dbReference type="Pfam" id="PF01546">
    <property type="entry name" value="Peptidase_M20"/>
    <property type="match status" value="1"/>
</dbReference>
<evidence type="ECO:0000313" key="2">
    <source>
        <dbReference type="EMBL" id="BCS95645.1"/>
    </source>
</evidence>
<organism evidence="2 3">
    <name type="scientific">Desulfoluna limicola</name>
    <dbReference type="NCBI Taxonomy" id="2810562"/>
    <lineage>
        <taxon>Bacteria</taxon>
        <taxon>Pseudomonadati</taxon>
        <taxon>Thermodesulfobacteriota</taxon>
        <taxon>Desulfobacteria</taxon>
        <taxon>Desulfobacterales</taxon>
        <taxon>Desulfolunaceae</taxon>
        <taxon>Desulfoluna</taxon>
    </lineage>
</organism>
<dbReference type="Gene3D" id="3.40.630.10">
    <property type="entry name" value="Zn peptidases"/>
    <property type="match status" value="1"/>
</dbReference>
<proteinExistence type="predicted"/>
<dbReference type="Gene3D" id="3.30.70.360">
    <property type="match status" value="1"/>
</dbReference>
<name>A0ABM7PF04_9BACT</name>
<reference evidence="2 3" key="1">
    <citation type="submission" date="2021-02" db="EMBL/GenBank/DDBJ databases">
        <title>Complete genome of Desulfoluna sp. strain ASN36.</title>
        <authorList>
            <person name="Takahashi A."/>
            <person name="Kojima H."/>
            <person name="Fukui M."/>
        </authorList>
    </citation>
    <scope>NUCLEOTIDE SEQUENCE [LARGE SCALE GENOMIC DNA]</scope>
    <source>
        <strain evidence="2 3">ASN36</strain>
    </source>
</reference>
<dbReference type="NCBIfam" id="TIGR01891">
    <property type="entry name" value="amidohydrolases"/>
    <property type="match status" value="1"/>
</dbReference>
<gene>
    <name evidence="2" type="primary">celE</name>
    <name evidence="2" type="ORF">DSLASN_12770</name>
</gene>
<dbReference type="InterPro" id="IPR017439">
    <property type="entry name" value="Amidohydrolase"/>
</dbReference>
<dbReference type="EMBL" id="AP024488">
    <property type="protein sequence ID" value="BCS95645.1"/>
    <property type="molecule type" value="Genomic_DNA"/>
</dbReference>
<dbReference type="PIRSF" id="PIRSF005962">
    <property type="entry name" value="Pept_M20D_amidohydro"/>
    <property type="match status" value="1"/>
</dbReference>
<accession>A0ABM7PF04</accession>
<sequence length="373" mass="39873">MIDNLVRLRHDLHRIPESSGKEKMTAVFLANWLAGCDHHGMVTGLGGHGIAVLFDGAEPGETLLFRADIDGVPLADGTGQPYASLHNGFSHACGHDGHMAILCGLAQQLSKNPPASGRVVLLFQPAEEDGTGADTVIKDPRFQGLVPDRVFSLHNLPGSPLGQVCVPDRLFACASLGMDIRLSGTPSHAAWPEDGRSPLPLIHDLIGDESLMGREEGGPFFMATVTHLQVGNPGFGVSPGEARVQMTLRAEADAYLDYRMTLLKKAVGERARAIGIQCEVELVAEFPATPIDRETATAVAGAAGEAGFDVAVLSEPMRWSEDFGWFTQRFPGVMVGLGAGDGPQLHNADYDFPDALIQPGVLLFEAIVKRFLR</sequence>
<keyword evidence="1" id="KW-0378">Hydrolase</keyword>
<protein>
    <submittedName>
        <fullName evidence="2">Peptidase M20</fullName>
    </submittedName>
</protein>
<dbReference type="PANTHER" id="PTHR11014">
    <property type="entry name" value="PEPTIDASE M20 FAMILY MEMBER"/>
    <property type="match status" value="1"/>
</dbReference>
<dbReference type="PANTHER" id="PTHR11014:SF169">
    <property type="entry name" value="CLAN MH, FAMILY M20, PEPTIDASE T-LIKE METALLOPEPTIDASE"/>
    <property type="match status" value="1"/>
</dbReference>
<dbReference type="InterPro" id="IPR002933">
    <property type="entry name" value="Peptidase_M20"/>
</dbReference>
<dbReference type="Proteomes" id="UP001320148">
    <property type="component" value="Chromosome"/>
</dbReference>
<dbReference type="SUPFAM" id="SSF53187">
    <property type="entry name" value="Zn-dependent exopeptidases"/>
    <property type="match status" value="1"/>
</dbReference>
<dbReference type="SUPFAM" id="SSF55031">
    <property type="entry name" value="Bacterial exopeptidase dimerisation domain"/>
    <property type="match status" value="1"/>
</dbReference>
<dbReference type="InterPro" id="IPR036264">
    <property type="entry name" value="Bact_exopeptidase_dim_dom"/>
</dbReference>
<keyword evidence="3" id="KW-1185">Reference proteome</keyword>
<evidence type="ECO:0000256" key="1">
    <source>
        <dbReference type="ARBA" id="ARBA00022801"/>
    </source>
</evidence>